<feature type="compositionally biased region" description="Low complexity" evidence="1">
    <location>
        <begin position="158"/>
        <end position="167"/>
    </location>
</feature>
<feature type="region of interest" description="Disordered" evidence="1">
    <location>
        <begin position="143"/>
        <end position="167"/>
    </location>
</feature>
<dbReference type="Gene3D" id="2.60.450.10">
    <property type="entry name" value="Lipopolysaccharide (LPS) transport protein A like domain"/>
    <property type="match status" value="1"/>
</dbReference>
<name>G5J641_CROWT</name>
<organism evidence="3 4">
    <name type="scientific">Crocosphaera watsonii WH 0003</name>
    <dbReference type="NCBI Taxonomy" id="423471"/>
    <lineage>
        <taxon>Bacteria</taxon>
        <taxon>Bacillati</taxon>
        <taxon>Cyanobacteriota</taxon>
        <taxon>Cyanophyceae</taxon>
        <taxon>Oscillatoriophycideae</taxon>
        <taxon>Chroococcales</taxon>
        <taxon>Aphanothecaceae</taxon>
        <taxon>Crocosphaera</taxon>
    </lineage>
</organism>
<dbReference type="AlphaFoldDB" id="G5J641"/>
<accession>G5J641</accession>
<evidence type="ECO:0000256" key="1">
    <source>
        <dbReference type="SAM" id="MobiDB-lite"/>
    </source>
</evidence>
<evidence type="ECO:0000259" key="2">
    <source>
        <dbReference type="Pfam" id="PF03968"/>
    </source>
</evidence>
<dbReference type="EMBL" id="AESD01000439">
    <property type="protein sequence ID" value="EHJ12346.1"/>
    <property type="molecule type" value="Genomic_DNA"/>
</dbReference>
<sequence>MFSMPIVSKKNILGTLGCTLAIITGTLTLETTPRNVQAQTLAPNSPLTVRSDIQEANSETGVVTARGNVQFFYPARQIQGTSAQAQYFSRERRLVLTGDVYVLQEGNSMRAETMTYLIDEGRFIATPETTQQVESIYLVTENQNNPSQPAPVSPAPPLDTTLPTPDF</sequence>
<dbReference type="RefSeq" id="WP_007311071.1">
    <property type="nucleotide sequence ID" value="NZ_AESD01000439.1"/>
</dbReference>
<proteinExistence type="predicted"/>
<evidence type="ECO:0000313" key="4">
    <source>
        <dbReference type="Proteomes" id="UP000003477"/>
    </source>
</evidence>
<feature type="domain" description="Organic solvent tolerance-like N-terminal" evidence="2">
    <location>
        <begin position="76"/>
        <end position="121"/>
    </location>
</feature>
<protein>
    <recommendedName>
        <fullName evidence="2">Organic solvent tolerance-like N-terminal domain-containing protein</fullName>
    </recommendedName>
</protein>
<dbReference type="Pfam" id="PF03968">
    <property type="entry name" value="LptD_N"/>
    <property type="match status" value="1"/>
</dbReference>
<feature type="compositionally biased region" description="Pro residues" evidence="1">
    <location>
        <begin position="148"/>
        <end position="157"/>
    </location>
</feature>
<evidence type="ECO:0000313" key="3">
    <source>
        <dbReference type="EMBL" id="EHJ12346.1"/>
    </source>
</evidence>
<gene>
    <name evidence="3" type="ORF">CWATWH0003_2946</name>
</gene>
<dbReference type="PATRIC" id="fig|423471.3.peg.2771"/>
<reference evidence="3 4" key="1">
    <citation type="journal article" date="2011" name="Front. Microbiol.">
        <title>Two Strains of Crocosphaera watsonii with Highly Conserved Genomes are Distinguished by Strain-Specific Features.</title>
        <authorList>
            <person name="Bench S.R."/>
            <person name="Ilikchyan I.N."/>
            <person name="Tripp H.J."/>
            <person name="Zehr J.P."/>
        </authorList>
    </citation>
    <scope>NUCLEOTIDE SEQUENCE [LARGE SCALE GENOMIC DNA]</scope>
    <source>
        <strain evidence="3 4">WH 0003</strain>
    </source>
</reference>
<dbReference type="Proteomes" id="UP000003477">
    <property type="component" value="Unassembled WGS sequence"/>
</dbReference>
<comment type="caution">
    <text evidence="3">The sequence shown here is derived from an EMBL/GenBank/DDBJ whole genome shotgun (WGS) entry which is preliminary data.</text>
</comment>
<dbReference type="GeneID" id="88766562"/>
<dbReference type="InterPro" id="IPR005653">
    <property type="entry name" value="OstA-like_N"/>
</dbReference>